<dbReference type="EMBL" id="MW018138">
    <property type="protein sequence ID" value="QPB44267.1"/>
    <property type="molecule type" value="Genomic_DNA"/>
</dbReference>
<name>A0A7S7YEF3_9VIRU</name>
<proteinExistence type="predicted"/>
<keyword evidence="3" id="KW-1185">Reference proteome</keyword>
<protein>
    <submittedName>
        <fullName evidence="2">Uncharacterized protein</fullName>
    </submittedName>
</protein>
<dbReference type="KEGG" id="vg:80543463"/>
<evidence type="ECO:0000313" key="2">
    <source>
        <dbReference type="EMBL" id="QPB44267.1"/>
    </source>
</evidence>
<organism evidence="2 3">
    <name type="scientific">Medusavirus stheno T3</name>
    <dbReference type="NCBI Taxonomy" id="3069717"/>
    <lineage>
        <taxon>Viruses</taxon>
        <taxon>Varidnaviria</taxon>
        <taxon>Bamfordvirae</taxon>
        <taxon>Nucleocytoviricota</taxon>
        <taxon>Megaviricetes</taxon>
        <taxon>Mamonoviridae</taxon>
        <taxon>Medusavirus</taxon>
        <taxon>Medusavirus sthenus</taxon>
    </lineage>
</organism>
<feature type="region of interest" description="Disordered" evidence="1">
    <location>
        <begin position="1"/>
        <end position="27"/>
    </location>
</feature>
<evidence type="ECO:0000256" key="1">
    <source>
        <dbReference type="SAM" id="MobiDB-lite"/>
    </source>
</evidence>
<dbReference type="Proteomes" id="UP001162098">
    <property type="component" value="Segment"/>
</dbReference>
<sequence length="395" mass="44324">MTLSSKRNTARRQQRPKKESGVSKKSTTIDVAAGERQVGMEPGHAEIIIVARLPALANNGEPARWHNIVKQNIESDGLHGLMMAIVPPFCGALPEFDGAALSVGISSFTLMLSTITRCARMLETLANDMDARGRYALCQRLSYIHGMRGDFYQIAIQRGVSLRFMNFVWLKPGADYATSMLKVLAQAGEPRPELRMEKYEGFVRLGDAYTRNDMLWRDFKPTFPIATRSSKRTTTLPTLDAQRRPLIEITINSAPLGLSVACEYAMLMGEPDRAIDMLITSFLVLRVKPCRRLIRVKAIDKATYAAVMIYIQRKTEEIAKGVARQVSSKKAEAPAMPAWVLPEDRDEARSIAVAEPFPIFFECDQREGLFCMRRTKDRKILLKIMVLVSKVGTKH</sequence>
<reference evidence="2 3" key="1">
    <citation type="submission" date="2020-09" db="EMBL/GenBank/DDBJ databases">
        <authorList>
            <person name="Zhang R."/>
            <person name="Garcia K."/>
            <person name="Ogata H."/>
        </authorList>
    </citation>
    <scope>NUCLEOTIDE SEQUENCE [LARGE SCALE GENOMIC DNA]</scope>
    <source>
        <strain evidence="3">stheno</strain>
    </source>
</reference>
<accession>A0A7S7YEF3</accession>
<evidence type="ECO:0000313" key="3">
    <source>
        <dbReference type="Proteomes" id="UP001162098"/>
    </source>
</evidence>